<dbReference type="Proteomes" id="UP000308092">
    <property type="component" value="Unassembled WGS sequence"/>
</dbReference>
<accession>A0A4S3J8H2</accession>
<keyword evidence="2" id="KW-1185">Reference proteome</keyword>
<comment type="caution">
    <text evidence="1">The sequence shown here is derived from an EMBL/GenBank/DDBJ whole genome shotgun (WGS) entry which is preliminary data.</text>
</comment>
<proteinExistence type="predicted"/>
<evidence type="ECO:0000313" key="2">
    <source>
        <dbReference type="Proteomes" id="UP000308092"/>
    </source>
</evidence>
<sequence length="51" mass="5728">MDVTLPTWICTPEGAMDVEANLRRPYALPIARGQTQVLPLFRVTLRKIMSG</sequence>
<organism evidence="1 2">
    <name type="scientific">Aspergillus tanneri</name>
    <dbReference type="NCBI Taxonomy" id="1220188"/>
    <lineage>
        <taxon>Eukaryota</taxon>
        <taxon>Fungi</taxon>
        <taxon>Dikarya</taxon>
        <taxon>Ascomycota</taxon>
        <taxon>Pezizomycotina</taxon>
        <taxon>Eurotiomycetes</taxon>
        <taxon>Eurotiomycetidae</taxon>
        <taxon>Eurotiales</taxon>
        <taxon>Aspergillaceae</taxon>
        <taxon>Aspergillus</taxon>
        <taxon>Aspergillus subgen. Circumdati</taxon>
    </lineage>
</organism>
<reference evidence="1 2" key="1">
    <citation type="submission" date="2019-03" db="EMBL/GenBank/DDBJ databases">
        <title>The genome sequence of a newly discovered highly antifungal drug resistant Aspergillus species, Aspergillus tanneri NIH 1004.</title>
        <authorList>
            <person name="Mounaud S."/>
            <person name="Singh I."/>
            <person name="Joardar V."/>
            <person name="Pakala S."/>
            <person name="Pakala S."/>
            <person name="Venepally P."/>
            <person name="Hoover J."/>
            <person name="Nierman W."/>
            <person name="Chung J."/>
            <person name="Losada L."/>
        </authorList>
    </citation>
    <scope>NUCLEOTIDE SEQUENCE [LARGE SCALE GENOMIC DNA]</scope>
    <source>
        <strain evidence="1 2">NIH1004</strain>
    </source>
</reference>
<dbReference type="VEuPathDB" id="FungiDB:EYZ11_009208"/>
<protein>
    <submittedName>
        <fullName evidence="1">Uncharacterized protein</fullName>
    </submittedName>
</protein>
<gene>
    <name evidence="1" type="ORF">EYZ11_009208</name>
</gene>
<dbReference type="AlphaFoldDB" id="A0A4S3J8H2"/>
<evidence type="ECO:0000313" key="1">
    <source>
        <dbReference type="EMBL" id="THC91343.1"/>
    </source>
</evidence>
<dbReference type="EMBL" id="SOSA01000425">
    <property type="protein sequence ID" value="THC91343.1"/>
    <property type="molecule type" value="Genomic_DNA"/>
</dbReference>
<name>A0A4S3J8H2_9EURO</name>